<keyword evidence="2" id="KW-0732">Signal</keyword>
<accession>A0A927K1A2</accession>
<evidence type="ECO:0000256" key="1">
    <source>
        <dbReference type="SAM" id="MobiDB-lite"/>
    </source>
</evidence>
<organism evidence="3 4">
    <name type="scientific">Nocardioides donggukensis</name>
    <dbReference type="NCBI Taxonomy" id="2774019"/>
    <lineage>
        <taxon>Bacteria</taxon>
        <taxon>Bacillati</taxon>
        <taxon>Actinomycetota</taxon>
        <taxon>Actinomycetes</taxon>
        <taxon>Propionibacteriales</taxon>
        <taxon>Nocardioidaceae</taxon>
        <taxon>Nocardioides</taxon>
    </lineage>
</organism>
<reference evidence="3" key="1">
    <citation type="submission" date="2020-09" db="EMBL/GenBank/DDBJ databases">
        <title>Nocardioides sp. strain MJB4 16S ribosomal RNA gene Genome sequencing and assembly.</title>
        <authorList>
            <person name="Kim I."/>
        </authorList>
    </citation>
    <scope>NUCLEOTIDE SEQUENCE</scope>
    <source>
        <strain evidence="3">MJB4</strain>
    </source>
</reference>
<proteinExistence type="predicted"/>
<dbReference type="EMBL" id="JACYXZ010000001">
    <property type="protein sequence ID" value="MBD8868104.1"/>
    <property type="molecule type" value="Genomic_DNA"/>
</dbReference>
<feature type="region of interest" description="Disordered" evidence="1">
    <location>
        <begin position="27"/>
        <end position="48"/>
    </location>
</feature>
<feature type="chain" id="PRO_5038591630" description="Esterase-like activity of phytase family protein" evidence="2">
    <location>
        <begin position="20"/>
        <end position="307"/>
    </location>
</feature>
<comment type="caution">
    <text evidence="3">The sequence shown here is derived from an EMBL/GenBank/DDBJ whole genome shotgun (WGS) entry which is preliminary data.</text>
</comment>
<protein>
    <recommendedName>
        <fullName evidence="5">Esterase-like activity of phytase family protein</fullName>
    </recommendedName>
</protein>
<evidence type="ECO:0000313" key="4">
    <source>
        <dbReference type="Proteomes" id="UP000616839"/>
    </source>
</evidence>
<keyword evidence="4" id="KW-1185">Reference proteome</keyword>
<gene>
    <name evidence="3" type="ORF">IE331_00555</name>
</gene>
<evidence type="ECO:0000256" key="2">
    <source>
        <dbReference type="SAM" id="SignalP"/>
    </source>
</evidence>
<feature type="signal peptide" evidence="2">
    <location>
        <begin position="1"/>
        <end position="19"/>
    </location>
</feature>
<dbReference type="PROSITE" id="PS51257">
    <property type="entry name" value="PROKAR_LIPOPROTEIN"/>
    <property type="match status" value="1"/>
</dbReference>
<name>A0A927K1A2_9ACTN</name>
<sequence length="307" mass="31398">MRSTPTRAATATATLVALAAVTAACGQDTGSTGGSTGEAGSGATPAGTSTSLDRAWLVRLETGKDEVPDGAAYVRFAPAGGETVVTSIPQAPLDFEPNPLTLVDAGRTWAVGANAATGRERNRGVVTLHSLTGDDDLEVDLPAATGVDDLRPIGWAFDPATPALLRVLDRSGRLFDVAVEERTATEGERVEAPKGFALGPMFDSATGQPLLRENKTYEYQPGGAYTAGGVSVLEPGEAPETGVCSDEAAPTAAVVDSAGTTWSACLQDDRIRLASQEAGAEEWTEAGTSAADVPGKAAAMTWVLPPL</sequence>
<evidence type="ECO:0008006" key="5">
    <source>
        <dbReference type="Google" id="ProtNLM"/>
    </source>
</evidence>
<feature type="compositionally biased region" description="Gly residues" evidence="1">
    <location>
        <begin position="31"/>
        <end position="40"/>
    </location>
</feature>
<dbReference type="Proteomes" id="UP000616839">
    <property type="component" value="Unassembled WGS sequence"/>
</dbReference>
<dbReference type="AlphaFoldDB" id="A0A927K1A2"/>
<evidence type="ECO:0000313" key="3">
    <source>
        <dbReference type="EMBL" id="MBD8868104.1"/>
    </source>
</evidence>
<dbReference type="RefSeq" id="WP_192139484.1">
    <property type="nucleotide sequence ID" value="NZ_JACYXZ010000001.1"/>
</dbReference>